<dbReference type="SUPFAM" id="SSF52540">
    <property type="entry name" value="P-loop containing nucleoside triphosphate hydrolases"/>
    <property type="match status" value="1"/>
</dbReference>
<evidence type="ECO:0000256" key="3">
    <source>
        <dbReference type="ARBA" id="ARBA00022840"/>
    </source>
</evidence>
<organism evidence="5 6">
    <name type="scientific">Acetomicrobium hydrogeniformans ATCC BAA-1850</name>
    <dbReference type="NCBI Taxonomy" id="592015"/>
    <lineage>
        <taxon>Bacteria</taxon>
        <taxon>Thermotogati</taxon>
        <taxon>Synergistota</taxon>
        <taxon>Synergistia</taxon>
        <taxon>Synergistales</taxon>
        <taxon>Acetomicrobiaceae</taxon>
        <taxon>Acetomicrobium</taxon>
    </lineage>
</organism>
<keyword evidence="2" id="KW-0547">Nucleotide-binding</keyword>
<evidence type="ECO:0000313" key="5">
    <source>
        <dbReference type="EMBL" id="KRT35966.1"/>
    </source>
</evidence>
<proteinExistence type="predicted"/>
<dbReference type="RefSeq" id="WP_057940870.1">
    <property type="nucleotide sequence ID" value="NZ_ACJX03000001.1"/>
</dbReference>
<dbReference type="InterPro" id="IPR027417">
    <property type="entry name" value="P-loop_NTPase"/>
</dbReference>
<keyword evidence="6" id="KW-1185">Reference proteome</keyword>
<dbReference type="AlphaFoldDB" id="A0A0T5XDG8"/>
<dbReference type="PROSITE" id="PS00211">
    <property type="entry name" value="ABC_TRANSPORTER_1"/>
    <property type="match status" value="1"/>
</dbReference>
<dbReference type="STRING" id="592015.HMPREF1705_03227"/>
<dbReference type="OrthoDB" id="9804819at2"/>
<dbReference type="Proteomes" id="UP000005273">
    <property type="component" value="Unassembled WGS sequence"/>
</dbReference>
<dbReference type="Pfam" id="PF00005">
    <property type="entry name" value="ABC_tran"/>
    <property type="match status" value="1"/>
</dbReference>
<dbReference type="Gene3D" id="3.40.50.300">
    <property type="entry name" value="P-loop containing nucleotide triphosphate hydrolases"/>
    <property type="match status" value="1"/>
</dbReference>
<evidence type="ECO:0000256" key="1">
    <source>
        <dbReference type="ARBA" id="ARBA00022448"/>
    </source>
</evidence>
<dbReference type="PANTHER" id="PTHR43023">
    <property type="entry name" value="PROTEIN TRIGALACTOSYLDIACYLGLYCEROL 3, CHLOROPLASTIC"/>
    <property type="match status" value="1"/>
</dbReference>
<dbReference type="SMART" id="SM00382">
    <property type="entry name" value="AAA"/>
    <property type="match status" value="1"/>
</dbReference>
<keyword evidence="1" id="KW-0813">Transport</keyword>
<gene>
    <name evidence="5" type="ORF">HMPREF1705_03227</name>
</gene>
<dbReference type="GO" id="GO:0005524">
    <property type="term" value="F:ATP binding"/>
    <property type="evidence" value="ECO:0007669"/>
    <property type="project" value="UniProtKB-KW"/>
</dbReference>
<dbReference type="InterPro" id="IPR017871">
    <property type="entry name" value="ABC_transporter-like_CS"/>
</dbReference>
<dbReference type="InterPro" id="IPR003439">
    <property type="entry name" value="ABC_transporter-like_ATP-bd"/>
</dbReference>
<dbReference type="PROSITE" id="PS50893">
    <property type="entry name" value="ABC_TRANSPORTER_2"/>
    <property type="match status" value="1"/>
</dbReference>
<dbReference type="EMBL" id="ACJX03000001">
    <property type="protein sequence ID" value="KRT35966.1"/>
    <property type="molecule type" value="Genomic_DNA"/>
</dbReference>
<keyword evidence="3" id="KW-0067">ATP-binding</keyword>
<comment type="caution">
    <text evidence="5">The sequence shown here is derived from an EMBL/GenBank/DDBJ whole genome shotgun (WGS) entry which is preliminary data.</text>
</comment>
<evidence type="ECO:0000259" key="4">
    <source>
        <dbReference type="PROSITE" id="PS50893"/>
    </source>
</evidence>
<dbReference type="InterPro" id="IPR003593">
    <property type="entry name" value="AAA+_ATPase"/>
</dbReference>
<dbReference type="PANTHER" id="PTHR43023:SF6">
    <property type="entry name" value="INTERMEMBRANE PHOSPHOLIPID TRANSPORT SYSTEM ATP-BINDING PROTEIN MLAF"/>
    <property type="match status" value="1"/>
</dbReference>
<evidence type="ECO:0000313" key="6">
    <source>
        <dbReference type="Proteomes" id="UP000005273"/>
    </source>
</evidence>
<protein>
    <submittedName>
        <fullName evidence="5">Putative toluene tolerance protein Ttg2A</fullName>
    </submittedName>
</protein>
<dbReference type="eggNOG" id="COG1127">
    <property type="taxonomic scope" value="Bacteria"/>
</dbReference>
<evidence type="ECO:0000256" key="2">
    <source>
        <dbReference type="ARBA" id="ARBA00022741"/>
    </source>
</evidence>
<name>A0A0T5XDG8_9BACT</name>
<accession>A0A0T5XDG8</accession>
<reference evidence="6" key="1">
    <citation type="submission" date="2012-09" db="EMBL/GenBank/DDBJ databases">
        <authorList>
            <person name="Weinstock G."/>
            <person name="Sodergren E."/>
            <person name="Clifton S."/>
            <person name="Fulton L."/>
            <person name="Fulton B."/>
            <person name="Courtney L."/>
            <person name="Fronick C."/>
            <person name="Harrison M."/>
            <person name="Strong C."/>
            <person name="Farmer C."/>
            <person name="Delehaunty K."/>
            <person name="Markovic C."/>
            <person name="Hall O."/>
            <person name="Minx P."/>
            <person name="Tomlinson C."/>
            <person name="Mitreva M."/>
            <person name="Nelson J."/>
            <person name="Hou S."/>
            <person name="Wollam A."/>
            <person name="Pepin K.H."/>
            <person name="Johnson M."/>
            <person name="Bhonagiri V."/>
            <person name="Nash W.E."/>
            <person name="Suruliraj S."/>
            <person name="Warren W."/>
            <person name="Chinwalla A."/>
            <person name="Mardis E.R."/>
            <person name="Wilson R.K."/>
        </authorList>
    </citation>
    <scope>NUCLEOTIDE SEQUENCE [LARGE SCALE GENOMIC DNA]</scope>
    <source>
        <strain evidence="6">OS1</strain>
    </source>
</reference>
<feature type="domain" description="ABC transporter" evidence="4">
    <location>
        <begin position="6"/>
        <end position="243"/>
    </location>
</feature>
<dbReference type="GO" id="GO:0016887">
    <property type="term" value="F:ATP hydrolysis activity"/>
    <property type="evidence" value="ECO:0007669"/>
    <property type="project" value="InterPro"/>
</dbReference>
<sequence>MEEYILRFEKVSKSFGDKKVLRNISFSVKKGEVVALMGPSGCGKTTVLRLILRLIEADEGEIHLYGRDITHLSERELIDIRKKVGIVFQGGALFDSMTVFENVAFPLRYCLDIKDEGLMREMVSSMLESVELPDTEDLMPADLSGGMRKRVALARALVYKPSFLLLDEPTTGLDPQTARHIDRLVADLSRRHNLSAMTVTHDVVSALGIADRVFLMKEGDIVWMGTSEEWEASSDPEVTSFLLGTKSIRHRGSAP</sequence>